<dbReference type="eggNOG" id="ENOG502QVM5">
    <property type="taxonomic scope" value="Eukaryota"/>
</dbReference>
<keyword evidence="3" id="KW-1185">Reference proteome</keyword>
<protein>
    <submittedName>
        <fullName evidence="2">Synaptonemal complex protein 2-like</fullName>
    </submittedName>
</protein>
<dbReference type="Pfam" id="PF18581">
    <property type="entry name" value="SYCP2_ARLD"/>
    <property type="match status" value="1"/>
</dbReference>
<dbReference type="PANTHER" id="PTHR15607">
    <property type="entry name" value="SYNAPTONEMAL COMPLEX PROTEIN-RELATED"/>
    <property type="match status" value="1"/>
</dbReference>
<dbReference type="InterPro" id="IPR041322">
    <property type="entry name" value="SYCP2_ARLD"/>
</dbReference>
<gene>
    <name evidence="2" type="primary">SYCP2</name>
    <name evidence="2" type="ORF">Y1Q_0002667</name>
</gene>
<dbReference type="EMBL" id="AKHW03001485">
    <property type="protein sequence ID" value="KYO42014.1"/>
    <property type="molecule type" value="Genomic_DNA"/>
</dbReference>
<dbReference type="GO" id="GO:0007143">
    <property type="term" value="P:female meiotic nuclear division"/>
    <property type="evidence" value="ECO:0007669"/>
    <property type="project" value="TreeGrafter"/>
</dbReference>
<sequence>MPAKPDVQLEKCLDDATRKNNFLSLEQFLQKESNDGIAHKCSKQFFNKLDKLICRELDKKEVKNVSTLLNSLQKFGKNISIQGEDGIPAMIKYGLVEKMVNWFEKAKEILIYKGNEKNEVLESLIEDFFDVLMIVHDTNTEGFEEYHQAKVFFSQDGIQL</sequence>
<dbReference type="AlphaFoldDB" id="A0A151NZ10"/>
<dbReference type="GO" id="GO:0007140">
    <property type="term" value="P:male meiotic nuclear division"/>
    <property type="evidence" value="ECO:0007669"/>
    <property type="project" value="TreeGrafter"/>
</dbReference>
<evidence type="ECO:0000313" key="2">
    <source>
        <dbReference type="EMBL" id="KYO42014.1"/>
    </source>
</evidence>
<comment type="caution">
    <text evidence="2">The sequence shown here is derived from an EMBL/GenBank/DDBJ whole genome shotgun (WGS) entry which is preliminary data.</text>
</comment>
<dbReference type="Proteomes" id="UP000050525">
    <property type="component" value="Unassembled WGS sequence"/>
</dbReference>
<dbReference type="InterPro" id="IPR024835">
    <property type="entry name" value="SYCP2-like"/>
</dbReference>
<organism evidence="2 3">
    <name type="scientific">Alligator mississippiensis</name>
    <name type="common">American alligator</name>
    <dbReference type="NCBI Taxonomy" id="8496"/>
    <lineage>
        <taxon>Eukaryota</taxon>
        <taxon>Metazoa</taxon>
        <taxon>Chordata</taxon>
        <taxon>Craniata</taxon>
        <taxon>Vertebrata</taxon>
        <taxon>Euteleostomi</taxon>
        <taxon>Archelosauria</taxon>
        <taxon>Archosauria</taxon>
        <taxon>Crocodylia</taxon>
        <taxon>Alligatoridae</taxon>
        <taxon>Alligatorinae</taxon>
        <taxon>Alligator</taxon>
    </lineage>
</organism>
<accession>A0A151NZ10</accession>
<proteinExistence type="predicted"/>
<evidence type="ECO:0000259" key="1">
    <source>
        <dbReference type="Pfam" id="PF18581"/>
    </source>
</evidence>
<reference evidence="2 3" key="1">
    <citation type="journal article" date="2012" name="Genome Biol.">
        <title>Sequencing three crocodilian genomes to illuminate the evolution of archosaurs and amniotes.</title>
        <authorList>
            <person name="St John J.A."/>
            <person name="Braun E.L."/>
            <person name="Isberg S.R."/>
            <person name="Miles L.G."/>
            <person name="Chong A.Y."/>
            <person name="Gongora J."/>
            <person name="Dalzell P."/>
            <person name="Moran C."/>
            <person name="Bed'hom B."/>
            <person name="Abzhanov A."/>
            <person name="Burgess S.C."/>
            <person name="Cooksey A.M."/>
            <person name="Castoe T.A."/>
            <person name="Crawford N.G."/>
            <person name="Densmore L.D."/>
            <person name="Drew J.C."/>
            <person name="Edwards S.V."/>
            <person name="Faircloth B.C."/>
            <person name="Fujita M.K."/>
            <person name="Greenwold M.J."/>
            <person name="Hoffmann F.G."/>
            <person name="Howard J.M."/>
            <person name="Iguchi T."/>
            <person name="Janes D.E."/>
            <person name="Khan S.Y."/>
            <person name="Kohno S."/>
            <person name="de Koning A.J."/>
            <person name="Lance S.L."/>
            <person name="McCarthy F.M."/>
            <person name="McCormack J.E."/>
            <person name="Merchant M.E."/>
            <person name="Peterson D.G."/>
            <person name="Pollock D.D."/>
            <person name="Pourmand N."/>
            <person name="Raney B.J."/>
            <person name="Roessler K.A."/>
            <person name="Sanford J.R."/>
            <person name="Sawyer R.H."/>
            <person name="Schmidt C.J."/>
            <person name="Triplett E.W."/>
            <person name="Tuberville T.D."/>
            <person name="Venegas-Anaya M."/>
            <person name="Howard J.T."/>
            <person name="Jarvis E.D."/>
            <person name="Guillette L.J.Jr."/>
            <person name="Glenn T.C."/>
            <person name="Green R.E."/>
            <person name="Ray D.A."/>
        </authorList>
    </citation>
    <scope>NUCLEOTIDE SEQUENCE [LARGE SCALE GENOMIC DNA]</scope>
    <source>
        <strain evidence="2">KSC_2009_1</strain>
    </source>
</reference>
<name>A0A151NZ10_ALLMI</name>
<dbReference type="GO" id="GO:0000779">
    <property type="term" value="C:condensed chromosome, centromeric region"/>
    <property type="evidence" value="ECO:0007669"/>
    <property type="project" value="TreeGrafter"/>
</dbReference>
<feature type="domain" description="Synaptonemal complex protein 2 armadillo-repeat-like" evidence="1">
    <location>
        <begin position="8"/>
        <end position="145"/>
    </location>
</feature>
<evidence type="ECO:0000313" key="3">
    <source>
        <dbReference type="Proteomes" id="UP000050525"/>
    </source>
</evidence>
<dbReference type="GO" id="GO:0000800">
    <property type="term" value="C:lateral element"/>
    <property type="evidence" value="ECO:0007669"/>
    <property type="project" value="TreeGrafter"/>
</dbReference>
<dbReference type="PANTHER" id="PTHR15607:SF12">
    <property type="entry name" value="SYNAPTONEMAL COMPLEX PROTEIN 2"/>
    <property type="match status" value="1"/>
</dbReference>